<dbReference type="Proteomes" id="UP000253606">
    <property type="component" value="Plasmid pACPOL1"/>
</dbReference>
<keyword evidence="2" id="KW-1185">Reference proteome</keyword>
<keyword evidence="1" id="KW-0614">Plasmid</keyword>
<dbReference type="EMBL" id="CP030841">
    <property type="protein sequence ID" value="AXC15968.1"/>
    <property type="molecule type" value="Genomic_DNA"/>
</dbReference>
<dbReference type="KEGG" id="abas:ACPOL_6758"/>
<dbReference type="InterPro" id="IPR010751">
    <property type="entry name" value="TrfA"/>
</dbReference>
<dbReference type="OrthoDB" id="8481003at2"/>
<reference evidence="1 2" key="1">
    <citation type="journal article" date="2018" name="Front. Microbiol.">
        <title>Hydrolytic Capabilities as a Key to Environmental Success: Chitinolytic and Cellulolytic Acidobacteria From Acidic Sub-arctic Soils and Boreal Peatlands.</title>
        <authorList>
            <person name="Belova S.E."/>
            <person name="Ravin N.V."/>
            <person name="Pankratov T.A."/>
            <person name="Rakitin A.L."/>
            <person name="Ivanova A.A."/>
            <person name="Beletsky A.V."/>
            <person name="Mardanov A.V."/>
            <person name="Sinninghe Damste J.S."/>
            <person name="Dedysh S.N."/>
        </authorList>
    </citation>
    <scope>NUCLEOTIDE SEQUENCE [LARGE SCALE GENOMIC DNA]</scope>
    <source>
        <strain evidence="1 2">SBC82</strain>
        <plasmid evidence="2">pacpol1</plasmid>
    </source>
</reference>
<organism evidence="1 2">
    <name type="scientific">Acidisarcina polymorpha</name>
    <dbReference type="NCBI Taxonomy" id="2211140"/>
    <lineage>
        <taxon>Bacteria</taxon>
        <taxon>Pseudomonadati</taxon>
        <taxon>Acidobacteriota</taxon>
        <taxon>Terriglobia</taxon>
        <taxon>Terriglobales</taxon>
        <taxon>Acidobacteriaceae</taxon>
        <taxon>Acidisarcina</taxon>
    </lineage>
</organism>
<protein>
    <submittedName>
        <fullName evidence="1">TrfA-related protein</fullName>
    </submittedName>
</protein>
<proteinExistence type="predicted"/>
<dbReference type="Pfam" id="PF07042">
    <property type="entry name" value="TrfA"/>
    <property type="match status" value="1"/>
</dbReference>
<accession>A0A2Z5GAD9</accession>
<gene>
    <name evidence="1" type="ORF">ACPOL_6758</name>
</gene>
<evidence type="ECO:0000313" key="2">
    <source>
        <dbReference type="Proteomes" id="UP000253606"/>
    </source>
</evidence>
<dbReference type="AlphaFoldDB" id="A0A2Z5GAD9"/>
<name>A0A2Z5GAD9_9BACT</name>
<geneLocation type="plasmid" evidence="2">
    <name>pacpol1</name>
</geneLocation>
<evidence type="ECO:0000313" key="1">
    <source>
        <dbReference type="EMBL" id="AXC15968.1"/>
    </source>
</evidence>
<sequence length="315" mass="35685">MTIENRPSRGPQLPLWPERVRGGPNAILRSALFAGIASKKRQILGTQTRPEKKPEGVTIAAQDGIKIKYSGVQFNQYDADVFFEALHRARRDLLDTECRFTGAEFLKSIGRSRNNLNYEDLDESLDRLRRGSLDLEFEVSGRRYIFSGSLVASYVRETTTKLYKVTFAKEIQTLFMPATWTQIEWDERMALMGKPLAQWLHSYFSTHAQPFPVSAAYLQEKSGSPTKLLKHFKVELKRAFAAMETAIGWEFSWDGDLVILKRPPSEAQGRHLARKAAKRQAQLAASNGQRGGGMVAVSDLLPGLLKDLKRKNRRQ</sequence>
<dbReference type="RefSeq" id="WP_114211181.1">
    <property type="nucleotide sequence ID" value="NZ_CP030841.1"/>
</dbReference>